<sequence length="415" mass="48694">MDDSSEFEEDDEGRRSIVEACVDVAMEYFSKRKASFPLTARVLESNERAAELRLAMRDAISRIEPARPIRELRRRSRLHVTGDENVRIRDHVRKNVNKRVVRVKSHVREYVERPPVVKTVDKILFTSGVVWVVGTEYVLLCAQHRMAAWYVFSILPLMTHRVVTYRKSGFIYFCLDFCYFTNLLCFVCIALEVPPRLFEIVFSLCNGPLVFAIVVWRNSFIFHSLDHVCSTMLHALPPLWTFTLRWNGDPRPPMPFAAAYVAAVGTYALWQSLYIAKTEWLDRDYILARKDQFTSLRWIVRDPRGTMYRLSKKCLVSWRLMRCDEEFDETAWLTKVTFWVGQLIYTLLTLLPVPLMWASRQVHAAFLAFMYLTSIYNGASYYIEVFSRRYNLKFDDPKVEDTPNDEDFETDDDAQ</sequence>
<comment type="similarity">
    <text evidence="2">Belongs to the GPC1 family.</text>
</comment>
<feature type="transmembrane region" description="Helical" evidence="13">
    <location>
        <begin position="123"/>
        <end position="140"/>
    </location>
</feature>
<comment type="caution">
    <text evidence="14">The sequence shown here is derived from an EMBL/GenBank/DDBJ whole genome shotgun (WGS) entry which is preliminary data.</text>
</comment>
<evidence type="ECO:0000256" key="8">
    <source>
        <dbReference type="ARBA" id="ARBA00023098"/>
    </source>
</evidence>
<evidence type="ECO:0000256" key="12">
    <source>
        <dbReference type="ARBA" id="ARBA00023315"/>
    </source>
</evidence>
<evidence type="ECO:0000313" key="14">
    <source>
        <dbReference type="EMBL" id="KAJ8603470.1"/>
    </source>
</evidence>
<dbReference type="GO" id="GO:0006656">
    <property type="term" value="P:phosphatidylcholine biosynthetic process"/>
    <property type="evidence" value="ECO:0007669"/>
    <property type="project" value="TreeGrafter"/>
</dbReference>
<evidence type="ECO:0000256" key="13">
    <source>
        <dbReference type="SAM" id="Phobius"/>
    </source>
</evidence>
<keyword evidence="7 13" id="KW-1133">Transmembrane helix</keyword>
<evidence type="ECO:0000313" key="15">
    <source>
        <dbReference type="Proteomes" id="UP001230188"/>
    </source>
</evidence>
<dbReference type="PANTHER" id="PTHR31201:SF1">
    <property type="entry name" value="GLYCEROPHOSPHOCHOLINE ACYLTRANSFERASE 1"/>
    <property type="match status" value="1"/>
</dbReference>
<evidence type="ECO:0000256" key="5">
    <source>
        <dbReference type="ARBA" id="ARBA00022679"/>
    </source>
</evidence>
<reference evidence="14" key="1">
    <citation type="submission" date="2023-01" db="EMBL/GenBank/DDBJ databases">
        <title>Metagenome sequencing of chrysophaentin producing Chrysophaeum taylorii.</title>
        <authorList>
            <person name="Davison J."/>
            <person name="Bewley C."/>
        </authorList>
    </citation>
    <scope>NUCLEOTIDE SEQUENCE</scope>
    <source>
        <strain evidence="14">NIES-1699</strain>
    </source>
</reference>
<evidence type="ECO:0000256" key="4">
    <source>
        <dbReference type="ARBA" id="ARBA00022516"/>
    </source>
</evidence>
<dbReference type="GO" id="GO:0016746">
    <property type="term" value="F:acyltransferase activity"/>
    <property type="evidence" value="ECO:0007669"/>
    <property type="project" value="UniProtKB-KW"/>
</dbReference>
<dbReference type="PANTHER" id="PTHR31201">
    <property type="entry name" value="OS01G0585100 PROTEIN"/>
    <property type="match status" value="1"/>
</dbReference>
<evidence type="ECO:0000256" key="7">
    <source>
        <dbReference type="ARBA" id="ARBA00022989"/>
    </source>
</evidence>
<dbReference type="InterPro" id="IPR021261">
    <property type="entry name" value="GPCAT"/>
</dbReference>
<organism evidence="14 15">
    <name type="scientific">Chrysophaeum taylorii</name>
    <dbReference type="NCBI Taxonomy" id="2483200"/>
    <lineage>
        <taxon>Eukaryota</taxon>
        <taxon>Sar</taxon>
        <taxon>Stramenopiles</taxon>
        <taxon>Ochrophyta</taxon>
        <taxon>Pelagophyceae</taxon>
        <taxon>Pelagomonadales</taxon>
        <taxon>Pelagomonadaceae</taxon>
        <taxon>Chrysophaeum</taxon>
    </lineage>
</organism>
<feature type="transmembrane region" description="Helical" evidence="13">
    <location>
        <begin position="170"/>
        <end position="191"/>
    </location>
</feature>
<feature type="transmembrane region" description="Helical" evidence="13">
    <location>
        <begin position="363"/>
        <end position="383"/>
    </location>
</feature>
<keyword evidence="8" id="KW-0443">Lipid metabolism</keyword>
<name>A0AAD7UDX4_9STRA</name>
<protein>
    <recommendedName>
        <fullName evidence="3">Glycerophosphocholine acyltransferase 1</fullName>
    </recommendedName>
</protein>
<feature type="transmembrane region" description="Helical" evidence="13">
    <location>
        <begin position="197"/>
        <end position="216"/>
    </location>
</feature>
<dbReference type="AlphaFoldDB" id="A0AAD7UDX4"/>
<evidence type="ECO:0000256" key="11">
    <source>
        <dbReference type="ARBA" id="ARBA00023264"/>
    </source>
</evidence>
<keyword evidence="5" id="KW-0808">Transferase</keyword>
<feature type="transmembrane region" description="Helical" evidence="13">
    <location>
        <begin position="258"/>
        <end position="276"/>
    </location>
</feature>
<keyword evidence="15" id="KW-1185">Reference proteome</keyword>
<accession>A0AAD7UDX4</accession>
<comment type="subcellular location">
    <subcellularLocation>
        <location evidence="1">Membrane</location>
        <topology evidence="1">Multi-pass membrane protein</topology>
    </subcellularLocation>
</comment>
<dbReference type="EMBL" id="JAQMWT010000350">
    <property type="protein sequence ID" value="KAJ8603470.1"/>
    <property type="molecule type" value="Genomic_DNA"/>
</dbReference>
<proteinExistence type="inferred from homology"/>
<evidence type="ECO:0000256" key="10">
    <source>
        <dbReference type="ARBA" id="ARBA00023209"/>
    </source>
</evidence>
<evidence type="ECO:0000256" key="3">
    <source>
        <dbReference type="ARBA" id="ARBA00019082"/>
    </source>
</evidence>
<evidence type="ECO:0000256" key="9">
    <source>
        <dbReference type="ARBA" id="ARBA00023136"/>
    </source>
</evidence>
<keyword evidence="6 13" id="KW-0812">Transmembrane</keyword>
<gene>
    <name evidence="14" type="ORF">CTAYLR_005103</name>
</gene>
<keyword evidence="12" id="KW-0012">Acyltransferase</keyword>
<dbReference type="Proteomes" id="UP001230188">
    <property type="component" value="Unassembled WGS sequence"/>
</dbReference>
<evidence type="ECO:0000256" key="6">
    <source>
        <dbReference type="ARBA" id="ARBA00022692"/>
    </source>
</evidence>
<keyword evidence="11" id="KW-1208">Phospholipid metabolism</keyword>
<dbReference type="GO" id="GO:0016020">
    <property type="term" value="C:membrane"/>
    <property type="evidence" value="ECO:0007669"/>
    <property type="project" value="UniProtKB-SubCell"/>
</dbReference>
<evidence type="ECO:0000256" key="1">
    <source>
        <dbReference type="ARBA" id="ARBA00004141"/>
    </source>
</evidence>
<keyword evidence="10" id="KW-0594">Phospholipid biosynthesis</keyword>
<keyword evidence="9 13" id="KW-0472">Membrane</keyword>
<keyword evidence="4" id="KW-0444">Lipid biosynthesis</keyword>
<dbReference type="Pfam" id="PF10998">
    <property type="entry name" value="DUF2838"/>
    <property type="match status" value="1"/>
</dbReference>
<evidence type="ECO:0000256" key="2">
    <source>
        <dbReference type="ARBA" id="ARBA00006675"/>
    </source>
</evidence>
<feature type="transmembrane region" description="Helical" evidence="13">
    <location>
        <begin position="336"/>
        <end position="357"/>
    </location>
</feature>
<feature type="transmembrane region" description="Helical" evidence="13">
    <location>
        <begin position="146"/>
        <end position="163"/>
    </location>
</feature>